<comment type="caution">
    <text evidence="13">The sequence shown here is derived from an EMBL/GenBank/DDBJ whole genome shotgun (WGS) entry which is preliminary data.</text>
</comment>
<evidence type="ECO:0000256" key="7">
    <source>
        <dbReference type="SAM" id="MobiDB-lite"/>
    </source>
</evidence>
<dbReference type="InterPro" id="IPR011014">
    <property type="entry name" value="MscS_channel_TM-2"/>
</dbReference>
<dbReference type="RefSeq" id="WP_377744898.1">
    <property type="nucleotide sequence ID" value="NZ_JBHRXJ010000009.1"/>
</dbReference>
<reference evidence="14" key="1">
    <citation type="journal article" date="2019" name="Int. J. Syst. Evol. Microbiol.">
        <title>The Global Catalogue of Microorganisms (GCM) 10K type strain sequencing project: providing services to taxonomists for standard genome sequencing and annotation.</title>
        <authorList>
            <consortium name="The Broad Institute Genomics Platform"/>
            <consortium name="The Broad Institute Genome Sequencing Center for Infectious Disease"/>
            <person name="Wu L."/>
            <person name="Ma J."/>
        </authorList>
    </citation>
    <scope>NUCLEOTIDE SEQUENCE [LARGE SCALE GENOMIC DNA]</scope>
    <source>
        <strain evidence="14">KCTC 42899</strain>
    </source>
</reference>
<evidence type="ECO:0000256" key="3">
    <source>
        <dbReference type="ARBA" id="ARBA00022475"/>
    </source>
</evidence>
<dbReference type="SUPFAM" id="SSF50182">
    <property type="entry name" value="Sm-like ribonucleoproteins"/>
    <property type="match status" value="1"/>
</dbReference>
<evidence type="ECO:0000259" key="11">
    <source>
        <dbReference type="Pfam" id="PF12607"/>
    </source>
</evidence>
<evidence type="ECO:0000256" key="6">
    <source>
        <dbReference type="ARBA" id="ARBA00023136"/>
    </source>
</evidence>
<accession>A0ABV7R6Q3</accession>
<evidence type="ECO:0000259" key="12">
    <source>
        <dbReference type="Pfam" id="PF21082"/>
    </source>
</evidence>
<evidence type="ECO:0000256" key="2">
    <source>
        <dbReference type="ARBA" id="ARBA00008017"/>
    </source>
</evidence>
<dbReference type="Gene3D" id="1.10.287.1260">
    <property type="match status" value="1"/>
</dbReference>
<dbReference type="InterPro" id="IPR006685">
    <property type="entry name" value="MscS_channel_2nd"/>
</dbReference>
<feature type="transmembrane region" description="Helical" evidence="8">
    <location>
        <begin position="471"/>
        <end position="493"/>
    </location>
</feature>
<feature type="chain" id="PRO_5046398467" evidence="9">
    <location>
        <begin position="22"/>
        <end position="824"/>
    </location>
</feature>
<gene>
    <name evidence="13" type="ORF">ACFOMH_12775</name>
</gene>
<evidence type="ECO:0000313" key="14">
    <source>
        <dbReference type="Proteomes" id="UP001595721"/>
    </source>
</evidence>
<feature type="transmembrane region" description="Helical" evidence="8">
    <location>
        <begin position="513"/>
        <end position="540"/>
    </location>
</feature>
<dbReference type="InterPro" id="IPR022249">
    <property type="entry name" value="DUF3772"/>
</dbReference>
<dbReference type="InterPro" id="IPR011066">
    <property type="entry name" value="MscS_channel_C_sf"/>
</dbReference>
<comment type="subcellular location">
    <subcellularLocation>
        <location evidence="1">Cell membrane</location>
        <topology evidence="1">Multi-pass membrane protein</topology>
    </subcellularLocation>
</comment>
<keyword evidence="5 8" id="KW-1133">Transmembrane helix</keyword>
<dbReference type="PANTHER" id="PTHR30347">
    <property type="entry name" value="POTASSIUM CHANNEL RELATED"/>
    <property type="match status" value="1"/>
</dbReference>
<feature type="transmembrane region" description="Helical" evidence="8">
    <location>
        <begin position="270"/>
        <end position="292"/>
    </location>
</feature>
<feature type="transmembrane region" description="Helical" evidence="8">
    <location>
        <begin position="321"/>
        <end position="344"/>
    </location>
</feature>
<evidence type="ECO:0000256" key="4">
    <source>
        <dbReference type="ARBA" id="ARBA00022692"/>
    </source>
</evidence>
<dbReference type="Pfam" id="PF00924">
    <property type="entry name" value="MS_channel_2nd"/>
    <property type="match status" value="1"/>
</dbReference>
<evidence type="ECO:0000256" key="1">
    <source>
        <dbReference type="ARBA" id="ARBA00004651"/>
    </source>
</evidence>
<dbReference type="PANTHER" id="PTHR30347:SF1">
    <property type="entry name" value="MECHANOSENSITIVE CHANNEL MSCK"/>
    <property type="match status" value="1"/>
</dbReference>
<feature type="transmembrane region" description="Helical" evidence="8">
    <location>
        <begin position="364"/>
        <end position="386"/>
    </location>
</feature>
<feature type="domain" description="Mechanosensitive ion channel MscS" evidence="10">
    <location>
        <begin position="607"/>
        <end position="673"/>
    </location>
</feature>
<dbReference type="Gene3D" id="3.30.70.100">
    <property type="match status" value="1"/>
</dbReference>
<feature type="transmembrane region" description="Helical" evidence="8">
    <location>
        <begin position="406"/>
        <end position="426"/>
    </location>
</feature>
<keyword evidence="14" id="KW-1185">Reference proteome</keyword>
<dbReference type="Pfam" id="PF12607">
    <property type="entry name" value="DUF3772"/>
    <property type="match status" value="1"/>
</dbReference>
<dbReference type="SUPFAM" id="SSF82861">
    <property type="entry name" value="Mechanosensitive channel protein MscS (YggB), transmembrane region"/>
    <property type="match status" value="1"/>
</dbReference>
<feature type="transmembrane region" description="Helical" evidence="8">
    <location>
        <begin position="432"/>
        <end position="450"/>
    </location>
</feature>
<keyword evidence="4 8" id="KW-0812">Transmembrane</keyword>
<dbReference type="InterPro" id="IPR052702">
    <property type="entry name" value="MscS-like_channel"/>
</dbReference>
<dbReference type="InterPro" id="IPR049278">
    <property type="entry name" value="MS_channel_C"/>
</dbReference>
<evidence type="ECO:0000256" key="8">
    <source>
        <dbReference type="SAM" id="Phobius"/>
    </source>
</evidence>
<organism evidence="13 14">
    <name type="scientific">Paracoccus mangrovi</name>
    <dbReference type="NCBI Taxonomy" id="1715645"/>
    <lineage>
        <taxon>Bacteria</taxon>
        <taxon>Pseudomonadati</taxon>
        <taxon>Pseudomonadota</taxon>
        <taxon>Alphaproteobacteria</taxon>
        <taxon>Rhodobacterales</taxon>
        <taxon>Paracoccaceae</taxon>
        <taxon>Paracoccus</taxon>
    </lineage>
</organism>
<dbReference type="EMBL" id="JBHRXJ010000009">
    <property type="protein sequence ID" value="MFC3529049.1"/>
    <property type="molecule type" value="Genomic_DNA"/>
</dbReference>
<feature type="domain" description="DUF3772" evidence="11">
    <location>
        <begin position="122"/>
        <end position="182"/>
    </location>
</feature>
<feature type="transmembrane region" description="Helical" evidence="8">
    <location>
        <begin position="561"/>
        <end position="580"/>
    </location>
</feature>
<dbReference type="InterPro" id="IPR010920">
    <property type="entry name" value="LSM_dom_sf"/>
</dbReference>
<evidence type="ECO:0000256" key="9">
    <source>
        <dbReference type="SAM" id="SignalP"/>
    </source>
</evidence>
<feature type="compositionally biased region" description="Acidic residues" evidence="7">
    <location>
        <begin position="811"/>
        <end position="824"/>
    </location>
</feature>
<comment type="similarity">
    <text evidence="2">Belongs to the MscS (TC 1.A.23) family.</text>
</comment>
<dbReference type="SUPFAM" id="SSF82689">
    <property type="entry name" value="Mechanosensitive channel protein MscS (YggB), C-terminal domain"/>
    <property type="match status" value="1"/>
</dbReference>
<keyword evidence="3" id="KW-1003">Cell membrane</keyword>
<feature type="compositionally biased region" description="Basic and acidic residues" evidence="7">
    <location>
        <begin position="783"/>
        <end position="810"/>
    </location>
</feature>
<keyword evidence="9" id="KW-0732">Signal</keyword>
<dbReference type="Pfam" id="PF21082">
    <property type="entry name" value="MS_channel_3rd"/>
    <property type="match status" value="1"/>
</dbReference>
<evidence type="ECO:0000313" key="13">
    <source>
        <dbReference type="EMBL" id="MFC3529049.1"/>
    </source>
</evidence>
<dbReference type="Proteomes" id="UP001595721">
    <property type="component" value="Unassembled WGS sequence"/>
</dbReference>
<dbReference type="Gene3D" id="2.30.30.60">
    <property type="match status" value="1"/>
</dbReference>
<evidence type="ECO:0000259" key="10">
    <source>
        <dbReference type="Pfam" id="PF00924"/>
    </source>
</evidence>
<feature type="transmembrane region" description="Helical" evidence="8">
    <location>
        <begin position="196"/>
        <end position="215"/>
    </location>
</feature>
<feature type="domain" description="Mechanosensitive ion channel MscS C-terminal" evidence="12">
    <location>
        <begin position="682"/>
        <end position="763"/>
    </location>
</feature>
<keyword evidence="6 8" id="KW-0472">Membrane</keyword>
<feature type="region of interest" description="Disordered" evidence="7">
    <location>
        <begin position="783"/>
        <end position="824"/>
    </location>
</feature>
<sequence length="824" mass="88191">MSRIAALLLALFLALSLPALAQDQQAPNYDAWNKMADQAEQILEAGQANEARLQAIRAEVVKWRDQFKANEGVNSTRISTLKDQIAALGPVPAEGQTESEDVAARRTELNTQLSELQAPGLKAVEAYGRADGIIAQIDQAIRTKQTYALIDRTSTPLNPANWAPALSEAGTLAHNVYDEVRQRWTSNGGMKGIADGGLPFVVGFLLIAALLLTRGRRWVDSLPHRLSGRFGDRSRAAVLFAVSLGQIAIPLLGAMLATGALYATNLFGEWGLPLIFSIPGAALSYFGGVWLARRLFPEADTGVVPPLPLAEKQRTQARFRAGMLALSLALHQLLARTVLPLAGFNSDGDKDIGTVPQRLSDASAGVWHLMLILLGSFYLFNLCNILRRMKGMETGATPYRVSVISLLARLGRLVAVVAPVAAALGYVTAANAVLWATVATVALVGLLIILQDFIADLYGLAVGGDGSARDSLVPGLIGFALVAVSVPFFALIWGSRTNDLSEAWTKIQNGVSLGGVTLSPMGILTFIFVFALGYSATRFVQGAFRSTILPKTQIDSGGQNAVVSIIGYVGIGLATMLAVTSAGIDLTSLAVVAGALSVGIGFGMQQVVSNFVSGIILLVERPVAVGDWIEVGGKQGVVKKMAVRATQIQTFDRNEVIVPNSDLITQQVTNWTRGNLTGRIIVPVGVAYGTDTRKVERILREIAEDQPTVMVNPAPAVLFRTFGADSLNFEIRAMLSDINAGAGVTSEINHEIARRFAEEGIEIPYAQRDIWLRNPEALLRVENKLASDEKKPVAPREEPDRSRPIQRDEVPDTDGDGDAGADAR</sequence>
<evidence type="ECO:0000256" key="5">
    <source>
        <dbReference type="ARBA" id="ARBA00022989"/>
    </source>
</evidence>
<dbReference type="InterPro" id="IPR023408">
    <property type="entry name" value="MscS_beta-dom_sf"/>
</dbReference>
<feature type="transmembrane region" description="Helical" evidence="8">
    <location>
        <begin position="236"/>
        <end position="264"/>
    </location>
</feature>
<name>A0ABV7R6Q3_9RHOB</name>
<proteinExistence type="inferred from homology"/>
<feature type="signal peptide" evidence="9">
    <location>
        <begin position="1"/>
        <end position="21"/>
    </location>
</feature>
<protein>
    <submittedName>
        <fullName evidence="13">DUF3772 domain-containing protein</fullName>
    </submittedName>
</protein>